<reference evidence="2" key="1">
    <citation type="journal article" date="2019" name="Int. J. Syst. Evol. Microbiol.">
        <title>The Global Catalogue of Microorganisms (GCM) 10K type strain sequencing project: providing services to taxonomists for standard genome sequencing and annotation.</title>
        <authorList>
            <consortium name="The Broad Institute Genomics Platform"/>
            <consortium name="The Broad Institute Genome Sequencing Center for Infectious Disease"/>
            <person name="Wu L."/>
            <person name="Ma J."/>
        </authorList>
    </citation>
    <scope>NUCLEOTIDE SEQUENCE [LARGE SCALE GENOMIC DNA]</scope>
    <source>
        <strain evidence="2">JCM 17561</strain>
    </source>
</reference>
<dbReference type="RefSeq" id="WP_103043730.1">
    <property type="nucleotide sequence ID" value="NZ_BAABBP010000010.1"/>
</dbReference>
<keyword evidence="2" id="KW-1185">Reference proteome</keyword>
<accession>A0ABP7R517</accession>
<organism evidence="1 2">
    <name type="scientific">Comamonas faecalis</name>
    <dbReference type="NCBI Taxonomy" id="1387849"/>
    <lineage>
        <taxon>Bacteria</taxon>
        <taxon>Pseudomonadati</taxon>
        <taxon>Pseudomonadota</taxon>
        <taxon>Betaproteobacteria</taxon>
        <taxon>Burkholderiales</taxon>
        <taxon>Comamonadaceae</taxon>
        <taxon>Comamonas</taxon>
    </lineage>
</organism>
<dbReference type="EMBL" id="BAABBP010000010">
    <property type="protein sequence ID" value="GAA3992689.1"/>
    <property type="molecule type" value="Genomic_DNA"/>
</dbReference>
<proteinExistence type="predicted"/>
<sequence length="88" mass="9821">MPLSTATTAMRRRFVGCVAEACGLGARAAHSPWHFVARTEASLAHANALVHAALQAGFDQIRRDGQFVRTWEYRRKRPTRHLLLQPVG</sequence>
<dbReference type="Proteomes" id="UP001501627">
    <property type="component" value="Unassembled WGS sequence"/>
</dbReference>
<gene>
    <name evidence="1" type="ORF">GCM10022279_14940</name>
</gene>
<evidence type="ECO:0000313" key="2">
    <source>
        <dbReference type="Proteomes" id="UP001501627"/>
    </source>
</evidence>
<comment type="caution">
    <text evidence="1">The sequence shown here is derived from an EMBL/GenBank/DDBJ whole genome shotgun (WGS) entry which is preliminary data.</text>
</comment>
<name>A0ABP7R517_9BURK</name>
<protein>
    <submittedName>
        <fullName evidence="1">Uncharacterized protein</fullName>
    </submittedName>
</protein>
<evidence type="ECO:0000313" key="1">
    <source>
        <dbReference type="EMBL" id="GAA3992689.1"/>
    </source>
</evidence>